<reference evidence="1" key="2">
    <citation type="journal article" date="2020" name="Nat. Commun.">
        <title>Large-scale genome sequencing of mycorrhizal fungi provides insights into the early evolution of symbiotic traits.</title>
        <authorList>
            <person name="Miyauchi S."/>
            <person name="Kiss E."/>
            <person name="Kuo A."/>
            <person name="Drula E."/>
            <person name="Kohler A."/>
            <person name="Sanchez-Garcia M."/>
            <person name="Morin E."/>
            <person name="Andreopoulos B."/>
            <person name="Barry K.W."/>
            <person name="Bonito G."/>
            <person name="Buee M."/>
            <person name="Carver A."/>
            <person name="Chen C."/>
            <person name="Cichocki N."/>
            <person name="Clum A."/>
            <person name="Culley D."/>
            <person name="Crous P.W."/>
            <person name="Fauchery L."/>
            <person name="Girlanda M."/>
            <person name="Hayes R.D."/>
            <person name="Keri Z."/>
            <person name="LaButti K."/>
            <person name="Lipzen A."/>
            <person name="Lombard V."/>
            <person name="Magnuson J."/>
            <person name="Maillard F."/>
            <person name="Murat C."/>
            <person name="Nolan M."/>
            <person name="Ohm R.A."/>
            <person name="Pangilinan J."/>
            <person name="Pereira M.F."/>
            <person name="Perotto S."/>
            <person name="Peter M."/>
            <person name="Pfister S."/>
            <person name="Riley R."/>
            <person name="Sitrit Y."/>
            <person name="Stielow J.B."/>
            <person name="Szollosi G."/>
            <person name="Zifcakova L."/>
            <person name="Stursova M."/>
            <person name="Spatafora J.W."/>
            <person name="Tedersoo L."/>
            <person name="Vaario L.M."/>
            <person name="Yamada A."/>
            <person name="Yan M."/>
            <person name="Wang P."/>
            <person name="Xu J."/>
            <person name="Bruns T."/>
            <person name="Baldrian P."/>
            <person name="Vilgalys R."/>
            <person name="Dunand C."/>
            <person name="Henrissat B."/>
            <person name="Grigoriev I.V."/>
            <person name="Hibbett D."/>
            <person name="Nagy L.G."/>
            <person name="Martin F.M."/>
        </authorList>
    </citation>
    <scope>NUCLEOTIDE SEQUENCE</scope>
    <source>
        <strain evidence="1">BED1</strain>
    </source>
</reference>
<keyword evidence="2" id="KW-1185">Reference proteome</keyword>
<name>A0AAD4C4T2_BOLED</name>
<reference evidence="1" key="1">
    <citation type="submission" date="2019-10" db="EMBL/GenBank/DDBJ databases">
        <authorList>
            <consortium name="DOE Joint Genome Institute"/>
            <person name="Kuo A."/>
            <person name="Miyauchi S."/>
            <person name="Kiss E."/>
            <person name="Drula E."/>
            <person name="Kohler A."/>
            <person name="Sanchez-Garcia M."/>
            <person name="Andreopoulos B."/>
            <person name="Barry K.W."/>
            <person name="Bonito G."/>
            <person name="Buee M."/>
            <person name="Carver A."/>
            <person name="Chen C."/>
            <person name="Cichocki N."/>
            <person name="Clum A."/>
            <person name="Culley D."/>
            <person name="Crous P.W."/>
            <person name="Fauchery L."/>
            <person name="Girlanda M."/>
            <person name="Hayes R."/>
            <person name="Keri Z."/>
            <person name="LaButti K."/>
            <person name="Lipzen A."/>
            <person name="Lombard V."/>
            <person name="Magnuson J."/>
            <person name="Maillard F."/>
            <person name="Morin E."/>
            <person name="Murat C."/>
            <person name="Nolan M."/>
            <person name="Ohm R."/>
            <person name="Pangilinan J."/>
            <person name="Pereira M."/>
            <person name="Perotto S."/>
            <person name="Peter M."/>
            <person name="Riley R."/>
            <person name="Sitrit Y."/>
            <person name="Stielow B."/>
            <person name="Szollosi G."/>
            <person name="Zifcakova L."/>
            <person name="Stursova M."/>
            <person name="Spatafora J.W."/>
            <person name="Tedersoo L."/>
            <person name="Vaario L.-M."/>
            <person name="Yamada A."/>
            <person name="Yan M."/>
            <person name="Wang P."/>
            <person name="Xu J."/>
            <person name="Bruns T."/>
            <person name="Baldrian P."/>
            <person name="Vilgalys R."/>
            <person name="Henrissat B."/>
            <person name="Grigoriev I.V."/>
            <person name="Hibbett D."/>
            <person name="Nagy L.G."/>
            <person name="Martin F.M."/>
        </authorList>
    </citation>
    <scope>NUCLEOTIDE SEQUENCE</scope>
    <source>
        <strain evidence="1">BED1</strain>
    </source>
</reference>
<proteinExistence type="predicted"/>
<evidence type="ECO:0000313" key="1">
    <source>
        <dbReference type="EMBL" id="KAF8447708.1"/>
    </source>
</evidence>
<comment type="caution">
    <text evidence="1">The sequence shown here is derived from an EMBL/GenBank/DDBJ whole genome shotgun (WGS) entry which is preliminary data.</text>
</comment>
<protein>
    <submittedName>
        <fullName evidence="1">Uncharacterized protein</fullName>
    </submittedName>
</protein>
<dbReference type="Proteomes" id="UP001194468">
    <property type="component" value="Unassembled WGS sequence"/>
</dbReference>
<organism evidence="1 2">
    <name type="scientific">Boletus edulis BED1</name>
    <dbReference type="NCBI Taxonomy" id="1328754"/>
    <lineage>
        <taxon>Eukaryota</taxon>
        <taxon>Fungi</taxon>
        <taxon>Dikarya</taxon>
        <taxon>Basidiomycota</taxon>
        <taxon>Agaricomycotina</taxon>
        <taxon>Agaricomycetes</taxon>
        <taxon>Agaricomycetidae</taxon>
        <taxon>Boletales</taxon>
        <taxon>Boletineae</taxon>
        <taxon>Boletaceae</taxon>
        <taxon>Boletoideae</taxon>
        <taxon>Boletus</taxon>
    </lineage>
</organism>
<evidence type="ECO:0000313" key="2">
    <source>
        <dbReference type="Proteomes" id="UP001194468"/>
    </source>
</evidence>
<dbReference type="AlphaFoldDB" id="A0AAD4C4T2"/>
<gene>
    <name evidence="1" type="ORF">L210DRAFT_2812198</name>
</gene>
<sequence length="89" mass="10150">MFLDTGIPFRVHGNKSLLGVNLIEWDENANVHKLALINTVSGQTTHAKAYIVISVVGHLRHPDFQRTQVLRSSTFKYSFHWKHGVDPKK</sequence>
<accession>A0AAD4C4T2</accession>
<dbReference type="EMBL" id="WHUW01000004">
    <property type="protein sequence ID" value="KAF8447708.1"/>
    <property type="molecule type" value="Genomic_DNA"/>
</dbReference>